<feature type="chain" id="PRO_5005892294" evidence="2">
    <location>
        <begin position="21"/>
        <end position="726"/>
    </location>
</feature>
<dbReference type="STRING" id="131310.A0A0N4ZWH8"/>
<sequence length="726" mass="81110">MTTLQFVFIPFLSLLSLTVAAPWDYPSSNVNRNNPAWYNIPSQSPPQQYPNPYGNRNGAGYTENLSMMPTNNSPGIRKSSPINAYYGNSNNQQLLSNAQDNKGRISLSERYFPLLARREKLAKDLLIRGKNTTSSVNKESSKPNDRNVVNKYEKFHRTTPKSVIRVTSEEKITRKVPSVENNYFKINKGKKLIKSSVKPKFGQWSFYSTAKTTTTTEKPTTVITTKKLQYKFNGKSVKPWNKVKITTSLPITTLTTTEKVVEATLPHWTKKPFVPRFKLTTTVEPSTTTSVTTPTTTEAPSTTTSVTKLTTTEAPSTTTSVTKLTTTEAPLTTTPVTKPTTTETLSTTTPVTKPTTTEAPSTTTSVTKITTTEVPSTLKIEESTSTEALTTPTTELQTTKIVTSTTEVPTTISEVTSTKKKMMTLKKTLEEKINEDIANKYHFRNEKIKAYNFRTTEPSAYRKFKISTSESPLTTPIVEYETPISPSSVSSTTKTLKTNVSTTIDPISPTTEITEEQLKEALDKILPNVELISAIKDVVSKFRQSLDTSGVQDDVRNMGNQIESTLDELKTGLNRSWFAVKQSAEDAVKSAAISKITKDNFGPTDNIEDVKVKKVIEIPEVESPTIYEYISPNSSDMNDKQKKRIENNTLFRRISQVKKIQSLEDKSQEERELQRRLYHKLDNWLGRAQQALSDDSGRSLTSSVSTGNIPDPRQRFPREVKGNTSQ</sequence>
<evidence type="ECO:0000256" key="1">
    <source>
        <dbReference type="SAM" id="MobiDB-lite"/>
    </source>
</evidence>
<keyword evidence="2" id="KW-0732">Signal</keyword>
<dbReference type="Proteomes" id="UP000038045">
    <property type="component" value="Unplaced"/>
</dbReference>
<evidence type="ECO:0000256" key="2">
    <source>
        <dbReference type="SAM" id="SignalP"/>
    </source>
</evidence>
<feature type="compositionally biased region" description="Polar residues" evidence="1">
    <location>
        <begin position="691"/>
        <end position="708"/>
    </location>
</feature>
<name>A0A0N4ZWH8_PARTI</name>
<protein>
    <submittedName>
        <fullName evidence="4">Mucin-2-like</fullName>
    </submittedName>
</protein>
<dbReference type="WBParaSite" id="PTRK_0001300900.1">
    <property type="protein sequence ID" value="PTRK_0001300900.1"/>
    <property type="gene ID" value="PTRK_0001300900"/>
</dbReference>
<dbReference type="AlphaFoldDB" id="A0A0N4ZWH8"/>
<proteinExistence type="predicted"/>
<keyword evidence="3" id="KW-1185">Reference proteome</keyword>
<organism evidence="3 4">
    <name type="scientific">Parastrongyloides trichosuri</name>
    <name type="common">Possum-specific nematode worm</name>
    <dbReference type="NCBI Taxonomy" id="131310"/>
    <lineage>
        <taxon>Eukaryota</taxon>
        <taxon>Metazoa</taxon>
        <taxon>Ecdysozoa</taxon>
        <taxon>Nematoda</taxon>
        <taxon>Chromadorea</taxon>
        <taxon>Rhabditida</taxon>
        <taxon>Tylenchina</taxon>
        <taxon>Panagrolaimomorpha</taxon>
        <taxon>Strongyloidoidea</taxon>
        <taxon>Strongyloididae</taxon>
        <taxon>Parastrongyloides</taxon>
    </lineage>
</organism>
<feature type="region of interest" description="Disordered" evidence="1">
    <location>
        <begin position="285"/>
        <end position="367"/>
    </location>
</feature>
<evidence type="ECO:0000313" key="3">
    <source>
        <dbReference type="Proteomes" id="UP000038045"/>
    </source>
</evidence>
<reference evidence="4" key="1">
    <citation type="submission" date="2017-02" db="UniProtKB">
        <authorList>
            <consortium name="WormBaseParasite"/>
        </authorList>
    </citation>
    <scope>IDENTIFICATION</scope>
</reference>
<feature type="signal peptide" evidence="2">
    <location>
        <begin position="1"/>
        <end position="20"/>
    </location>
</feature>
<feature type="compositionally biased region" description="Basic and acidic residues" evidence="1">
    <location>
        <begin position="712"/>
        <end position="726"/>
    </location>
</feature>
<feature type="region of interest" description="Disordered" evidence="1">
    <location>
        <begin position="691"/>
        <end position="726"/>
    </location>
</feature>
<accession>A0A0N4ZWH8</accession>
<feature type="region of interest" description="Disordered" evidence="1">
    <location>
        <begin position="38"/>
        <end position="64"/>
    </location>
</feature>
<dbReference type="Gene3D" id="1.20.120.20">
    <property type="entry name" value="Apolipoprotein"/>
    <property type="match status" value="1"/>
</dbReference>
<evidence type="ECO:0000313" key="4">
    <source>
        <dbReference type="WBParaSite" id="PTRK_0001300900.1"/>
    </source>
</evidence>